<evidence type="ECO:0000313" key="2">
    <source>
        <dbReference type="EMBL" id="GAA4760655.1"/>
    </source>
</evidence>
<sequence>MPGGGEDTVLGSVSIQSEATPHTPPARRGSLRQQAPAARQGTVPLGAGGVLRAELMCLAVVQDAEVLPAQVLEGITAARKVLQALEDRMRAW</sequence>
<evidence type="ECO:0000256" key="1">
    <source>
        <dbReference type="SAM" id="MobiDB-lite"/>
    </source>
</evidence>
<keyword evidence="3" id="KW-1185">Reference proteome</keyword>
<feature type="region of interest" description="Disordered" evidence="1">
    <location>
        <begin position="1"/>
        <end position="42"/>
    </location>
</feature>
<proteinExistence type="predicted"/>
<name>A0ABP8ZN90_9ACTN</name>
<evidence type="ECO:0000313" key="3">
    <source>
        <dbReference type="Proteomes" id="UP001501147"/>
    </source>
</evidence>
<dbReference type="Proteomes" id="UP001501147">
    <property type="component" value="Unassembled WGS sequence"/>
</dbReference>
<gene>
    <name evidence="2" type="ORF">GCM10023329_02270</name>
</gene>
<protein>
    <submittedName>
        <fullName evidence="2">Uncharacterized protein</fullName>
    </submittedName>
</protein>
<comment type="caution">
    <text evidence="2">The sequence shown here is derived from an EMBL/GenBank/DDBJ whole genome shotgun (WGS) entry which is preliminary data.</text>
</comment>
<accession>A0ABP8ZN90</accession>
<dbReference type="EMBL" id="BAABJV010000001">
    <property type="protein sequence ID" value="GAA4760655.1"/>
    <property type="molecule type" value="Genomic_DNA"/>
</dbReference>
<feature type="compositionally biased region" description="Polar residues" evidence="1">
    <location>
        <begin position="11"/>
        <end position="20"/>
    </location>
</feature>
<organism evidence="2 3">
    <name type="scientific">Streptomyces sanyensis</name>
    <dbReference type="NCBI Taxonomy" id="568869"/>
    <lineage>
        <taxon>Bacteria</taxon>
        <taxon>Bacillati</taxon>
        <taxon>Actinomycetota</taxon>
        <taxon>Actinomycetes</taxon>
        <taxon>Kitasatosporales</taxon>
        <taxon>Streptomycetaceae</taxon>
        <taxon>Streptomyces</taxon>
    </lineage>
</organism>
<reference evidence="3" key="1">
    <citation type="journal article" date="2019" name="Int. J. Syst. Evol. Microbiol.">
        <title>The Global Catalogue of Microorganisms (GCM) 10K type strain sequencing project: providing services to taxonomists for standard genome sequencing and annotation.</title>
        <authorList>
            <consortium name="The Broad Institute Genomics Platform"/>
            <consortium name="The Broad Institute Genome Sequencing Center for Infectious Disease"/>
            <person name="Wu L."/>
            <person name="Ma J."/>
        </authorList>
    </citation>
    <scope>NUCLEOTIDE SEQUENCE [LARGE SCALE GENOMIC DNA]</scope>
    <source>
        <strain evidence="3">JCM 18324</strain>
    </source>
</reference>